<gene>
    <name evidence="3" type="ORF">RW1_094_00640</name>
</gene>
<dbReference type="Gene3D" id="3.40.50.720">
    <property type="entry name" value="NAD(P)-binding Rossmann-like Domain"/>
    <property type="match status" value="1"/>
</dbReference>
<dbReference type="EMBL" id="BAWF01000094">
    <property type="protein sequence ID" value="GAF50024.1"/>
    <property type="molecule type" value="Genomic_DNA"/>
</dbReference>
<proteinExistence type="predicted"/>
<name>X0Q1N3_RHOWR</name>
<dbReference type="GO" id="GO:0000166">
    <property type="term" value="F:nucleotide binding"/>
    <property type="evidence" value="ECO:0007669"/>
    <property type="project" value="InterPro"/>
</dbReference>
<dbReference type="InterPro" id="IPR036291">
    <property type="entry name" value="NAD(P)-bd_dom_sf"/>
</dbReference>
<dbReference type="SUPFAM" id="SSF51735">
    <property type="entry name" value="NAD(P)-binding Rossmann-fold domains"/>
    <property type="match status" value="1"/>
</dbReference>
<dbReference type="InterPro" id="IPR055170">
    <property type="entry name" value="GFO_IDH_MocA-like_dom"/>
</dbReference>
<dbReference type="OrthoDB" id="9792085at2"/>
<dbReference type="PANTHER" id="PTHR43249">
    <property type="entry name" value="UDP-N-ACETYL-2-AMINO-2-DEOXY-D-GLUCURONATE OXIDASE"/>
    <property type="match status" value="1"/>
</dbReference>
<dbReference type="AlphaFoldDB" id="X0Q1N3"/>
<evidence type="ECO:0000259" key="2">
    <source>
        <dbReference type="Pfam" id="PF22725"/>
    </source>
</evidence>
<protein>
    <recommendedName>
        <fullName evidence="5">Oxidoreductase</fullName>
    </recommendedName>
</protein>
<dbReference type="Pfam" id="PF22725">
    <property type="entry name" value="GFO_IDH_MocA_C3"/>
    <property type="match status" value="1"/>
</dbReference>
<feature type="domain" description="Gfo/Idh/MocA-like oxidoreductase N-terminal" evidence="1">
    <location>
        <begin position="10"/>
        <end position="131"/>
    </location>
</feature>
<dbReference type="InterPro" id="IPR052515">
    <property type="entry name" value="Gfo/Idh/MocA_Oxidoreductase"/>
</dbReference>
<dbReference type="InterPro" id="IPR000683">
    <property type="entry name" value="Gfo/Idh/MocA-like_OxRdtase_N"/>
</dbReference>
<feature type="domain" description="GFO/IDH/MocA-like oxidoreductase" evidence="2">
    <location>
        <begin position="139"/>
        <end position="259"/>
    </location>
</feature>
<evidence type="ECO:0008006" key="5">
    <source>
        <dbReference type="Google" id="ProtNLM"/>
    </source>
</evidence>
<accession>X0Q1N3</accession>
<evidence type="ECO:0000313" key="4">
    <source>
        <dbReference type="Proteomes" id="UP000019491"/>
    </source>
</evidence>
<comment type="caution">
    <text evidence="3">The sequence shown here is derived from an EMBL/GenBank/DDBJ whole genome shotgun (WGS) entry which is preliminary data.</text>
</comment>
<reference evidence="3 4" key="1">
    <citation type="submission" date="2014-02" db="EMBL/GenBank/DDBJ databases">
        <title>Whole genome shotgun sequence of Rhodococcus wratislaviensis NBRC 100605.</title>
        <authorList>
            <person name="Hosoyama A."/>
            <person name="Tsuchikane K."/>
            <person name="Yoshida I."/>
            <person name="Ohji S."/>
            <person name="Ichikawa N."/>
            <person name="Yamazoe A."/>
            <person name="Fujita N."/>
        </authorList>
    </citation>
    <scope>NUCLEOTIDE SEQUENCE [LARGE SCALE GENOMIC DNA]</scope>
    <source>
        <strain evidence="3 4">NBRC 100605</strain>
    </source>
</reference>
<evidence type="ECO:0000313" key="3">
    <source>
        <dbReference type="EMBL" id="GAF50024.1"/>
    </source>
</evidence>
<dbReference type="RefSeq" id="WP_081792713.1">
    <property type="nucleotide sequence ID" value="NZ_BAWF01000094.1"/>
</dbReference>
<dbReference type="PANTHER" id="PTHR43249:SF1">
    <property type="entry name" value="D-GLUCOSIDE 3-DEHYDROGENASE"/>
    <property type="match status" value="1"/>
</dbReference>
<evidence type="ECO:0000259" key="1">
    <source>
        <dbReference type="Pfam" id="PF01408"/>
    </source>
</evidence>
<organism evidence="3 4">
    <name type="scientific">Rhodococcus wratislaviensis NBRC 100605</name>
    <dbReference type="NCBI Taxonomy" id="1219028"/>
    <lineage>
        <taxon>Bacteria</taxon>
        <taxon>Bacillati</taxon>
        <taxon>Actinomycetota</taxon>
        <taxon>Actinomycetes</taxon>
        <taxon>Mycobacteriales</taxon>
        <taxon>Nocardiaceae</taxon>
        <taxon>Rhodococcus</taxon>
    </lineage>
</organism>
<sequence length="336" mass="36186">MHSELAVVDAAIIGLGRWGQRLVNSVQADGVSNGSGIRITSGYSRTRRNAEGFANQQGIQLFDDVESLLREADVSAVLIASPHSKHVEQIIAAAEAGLHVYVEKPLALDVAGALRAVDACSRTSRVLAVGFNRRYLPAYQRMQDLSANGELGQLTHVEGNFSGPFGYDYRSDNWHSSGSETPSGGMTLMGVHILDAMIGIAGHVHRVHARSRRLVLQIPLDDTTDVALEFNSGATGYLSTSTATASSWRLQVFGSAGWAHLIDEQTLIVRLIGEEPRIERFDHIDLERSELRAFARSITSGAPSLVPVLDAVNGVIALNCVHDSVHSGQPALLEHA</sequence>
<dbReference type="SUPFAM" id="SSF55347">
    <property type="entry name" value="Glyceraldehyde-3-phosphate dehydrogenase-like, C-terminal domain"/>
    <property type="match status" value="1"/>
</dbReference>
<dbReference type="Proteomes" id="UP000019491">
    <property type="component" value="Unassembled WGS sequence"/>
</dbReference>
<dbReference type="Pfam" id="PF01408">
    <property type="entry name" value="GFO_IDH_MocA"/>
    <property type="match status" value="1"/>
</dbReference>
<dbReference type="Gene3D" id="3.30.360.10">
    <property type="entry name" value="Dihydrodipicolinate Reductase, domain 2"/>
    <property type="match status" value="1"/>
</dbReference>
<keyword evidence="4" id="KW-1185">Reference proteome</keyword>